<sequence length="86" mass="9839">MPRISLSNKLRDWSRLWVLDGDDISCRECKMATRASEPDRIFVHGNGCSLQTSNHQFPWRDLAEAMAKLPGKTKAARAQNPCYYVK</sequence>
<geneLocation type="plasmid" evidence="2">
    <name>pkf715a dna</name>
</geneLocation>
<evidence type="ECO:0000313" key="2">
    <source>
        <dbReference type="Proteomes" id="UP000218731"/>
    </source>
</evidence>
<protein>
    <submittedName>
        <fullName evidence="1">Uncharacterized protein</fullName>
    </submittedName>
</protein>
<organism evidence="1 2">
    <name type="scientific">Pseudomonas putida</name>
    <name type="common">Arthrobacter siderocapsulatus</name>
    <dbReference type="NCBI Taxonomy" id="303"/>
    <lineage>
        <taxon>Bacteria</taxon>
        <taxon>Pseudomonadati</taxon>
        <taxon>Pseudomonadota</taxon>
        <taxon>Gammaproteobacteria</taxon>
        <taxon>Pseudomonadales</taxon>
        <taxon>Pseudomonadaceae</taxon>
        <taxon>Pseudomonas</taxon>
    </lineage>
</organism>
<accession>A0A1L7NN36</accession>
<name>A0A1L7NN36_PSEPU</name>
<dbReference type="Proteomes" id="UP000218731">
    <property type="component" value="Plasmid pKF715A"/>
</dbReference>
<gene>
    <name evidence="1" type="ORF">KF715C_pA3900</name>
</gene>
<dbReference type="AlphaFoldDB" id="A0A1L7NN36"/>
<proteinExistence type="predicted"/>
<reference evidence="1 2" key="1">
    <citation type="submission" date="2015-11" db="EMBL/GenBank/DDBJ databases">
        <title>Complete genome sequencing of a biphenyl-degrading bacterium, Pseudomonas putida KF715 (=NBRC110667).</title>
        <authorList>
            <person name="Suenaga H."/>
            <person name="Fujihara N."/>
            <person name="Watanabe T."/>
            <person name="Hirose J."/>
            <person name="Kimura N."/>
            <person name="Yamazoe A."/>
            <person name="Hosoyama A."/>
            <person name="Shimodaira J."/>
            <person name="Furukawa K."/>
        </authorList>
    </citation>
    <scope>NUCLEOTIDE SEQUENCE [LARGE SCALE GENOMIC DNA]</scope>
    <source>
        <strain evidence="1 2">KF715</strain>
        <plasmid evidence="2">Plasmid pkf715a dna</plasmid>
    </source>
</reference>
<keyword evidence="1" id="KW-0614">Plasmid</keyword>
<evidence type="ECO:0000313" key="1">
    <source>
        <dbReference type="EMBL" id="BAW26895.1"/>
    </source>
</evidence>
<dbReference type="EMBL" id="AP015030">
    <property type="protein sequence ID" value="BAW26895.1"/>
    <property type="molecule type" value="Genomic_DNA"/>
</dbReference>